<keyword evidence="1" id="KW-0418">Kinase</keyword>
<name>A0A443NHZ7_9MAGN</name>
<proteinExistence type="predicted"/>
<keyword evidence="1" id="KW-0675">Receptor</keyword>
<keyword evidence="2" id="KW-1185">Reference proteome</keyword>
<dbReference type="PANTHER" id="PTHR45631:SF197">
    <property type="entry name" value="TYROSINE KINASE FAMILY PROTEIN"/>
    <property type="match status" value="1"/>
</dbReference>
<dbReference type="Gene3D" id="3.80.10.10">
    <property type="entry name" value="Ribonuclease Inhibitor"/>
    <property type="match status" value="1"/>
</dbReference>
<sequence>MKYWLVITRLMHGSCFSTLSVDAIMSIKTAYEIRRNWMGDPCVPLNYIWEGLNCSYPDLKPPTIISLDLSSSRLTGEISTLLANLTSIQSL</sequence>
<organism evidence="1 2">
    <name type="scientific">Cinnamomum micranthum f. kanehirae</name>
    <dbReference type="NCBI Taxonomy" id="337451"/>
    <lineage>
        <taxon>Eukaryota</taxon>
        <taxon>Viridiplantae</taxon>
        <taxon>Streptophyta</taxon>
        <taxon>Embryophyta</taxon>
        <taxon>Tracheophyta</taxon>
        <taxon>Spermatophyta</taxon>
        <taxon>Magnoliopsida</taxon>
        <taxon>Magnoliidae</taxon>
        <taxon>Laurales</taxon>
        <taxon>Lauraceae</taxon>
        <taxon>Cinnamomum</taxon>
    </lineage>
</organism>
<dbReference type="OrthoDB" id="1434416at2759"/>
<dbReference type="AlphaFoldDB" id="A0A443NHZ7"/>
<gene>
    <name evidence="1" type="ORF">CKAN_00668700</name>
</gene>
<comment type="caution">
    <text evidence="1">The sequence shown here is derived from an EMBL/GenBank/DDBJ whole genome shotgun (WGS) entry which is preliminary data.</text>
</comment>
<dbReference type="InterPro" id="IPR032675">
    <property type="entry name" value="LRR_dom_sf"/>
</dbReference>
<accession>A0A443NHZ7</accession>
<dbReference type="EMBL" id="QPKB01000002">
    <property type="protein sequence ID" value="RWR78170.1"/>
    <property type="molecule type" value="Genomic_DNA"/>
</dbReference>
<dbReference type="PANTHER" id="PTHR45631">
    <property type="entry name" value="OS07G0107800 PROTEIN-RELATED"/>
    <property type="match status" value="1"/>
</dbReference>
<evidence type="ECO:0000313" key="2">
    <source>
        <dbReference type="Proteomes" id="UP000283530"/>
    </source>
</evidence>
<evidence type="ECO:0000313" key="1">
    <source>
        <dbReference type="EMBL" id="RWR78170.1"/>
    </source>
</evidence>
<protein>
    <submittedName>
        <fullName evidence="1">Putative LRR receptor-like serine/threonine-protein kinase isoform X3</fullName>
    </submittedName>
</protein>
<reference evidence="1 2" key="1">
    <citation type="journal article" date="2019" name="Nat. Plants">
        <title>Stout camphor tree genome fills gaps in understanding of flowering plant genome evolution.</title>
        <authorList>
            <person name="Chaw S.M."/>
            <person name="Liu Y.C."/>
            <person name="Wu Y.W."/>
            <person name="Wang H.Y."/>
            <person name="Lin C.I."/>
            <person name="Wu C.S."/>
            <person name="Ke H.M."/>
            <person name="Chang L.Y."/>
            <person name="Hsu C.Y."/>
            <person name="Yang H.T."/>
            <person name="Sudianto E."/>
            <person name="Hsu M.H."/>
            <person name="Wu K.P."/>
            <person name="Wang L.N."/>
            <person name="Leebens-Mack J.H."/>
            <person name="Tsai I.J."/>
        </authorList>
    </citation>
    <scope>NUCLEOTIDE SEQUENCE [LARGE SCALE GENOMIC DNA]</scope>
    <source>
        <strain evidence="2">cv. Chaw 1501</strain>
        <tissue evidence="1">Young leaves</tissue>
    </source>
</reference>
<keyword evidence="1" id="KW-0808">Transferase</keyword>
<dbReference type="Proteomes" id="UP000283530">
    <property type="component" value="Unassembled WGS sequence"/>
</dbReference>
<dbReference type="GO" id="GO:0016301">
    <property type="term" value="F:kinase activity"/>
    <property type="evidence" value="ECO:0007669"/>
    <property type="project" value="UniProtKB-KW"/>
</dbReference>